<comment type="caution">
    <text evidence="1">The sequence shown here is derived from an EMBL/GenBank/DDBJ whole genome shotgun (WGS) entry which is preliminary data.</text>
</comment>
<dbReference type="AlphaFoldDB" id="A0A1V9FDD9"/>
<proteinExistence type="predicted"/>
<evidence type="ECO:0000313" key="2">
    <source>
        <dbReference type="Proteomes" id="UP000192276"/>
    </source>
</evidence>
<dbReference type="Proteomes" id="UP000192276">
    <property type="component" value="Unassembled WGS sequence"/>
</dbReference>
<reference evidence="2" key="1">
    <citation type="submission" date="2016-04" db="EMBL/GenBank/DDBJ databases">
        <authorList>
            <person name="Chen L."/>
            <person name="Zhuang W."/>
            <person name="Wang G."/>
        </authorList>
    </citation>
    <scope>NUCLEOTIDE SEQUENCE [LARGE SCALE GENOMIC DNA]</scope>
    <source>
        <strain evidence="2">208</strain>
    </source>
</reference>
<dbReference type="STRING" id="550983.A4R26_26380"/>
<protein>
    <submittedName>
        <fullName evidence="1">Uncharacterized protein</fullName>
    </submittedName>
</protein>
<sequence length="66" mass="7324">MVVACFIFLSGKLVIHGFIFFLAPTQIPKNSPTSLSEENLIVYLKQLCKHNSGIGIVPFVLVIYTI</sequence>
<name>A0A1V9FDD9_9BACT</name>
<accession>A0A1V9FDD9</accession>
<organism evidence="1 2">
    <name type="scientific">Niastella populi</name>
    <dbReference type="NCBI Taxonomy" id="550983"/>
    <lineage>
        <taxon>Bacteria</taxon>
        <taxon>Pseudomonadati</taxon>
        <taxon>Bacteroidota</taxon>
        <taxon>Chitinophagia</taxon>
        <taxon>Chitinophagales</taxon>
        <taxon>Chitinophagaceae</taxon>
        <taxon>Niastella</taxon>
    </lineage>
</organism>
<keyword evidence="2" id="KW-1185">Reference proteome</keyword>
<gene>
    <name evidence="1" type="ORF">A4R26_26380</name>
</gene>
<evidence type="ECO:0000313" key="1">
    <source>
        <dbReference type="EMBL" id="OQP56291.1"/>
    </source>
</evidence>
<dbReference type="EMBL" id="LWBP01000201">
    <property type="protein sequence ID" value="OQP56291.1"/>
    <property type="molecule type" value="Genomic_DNA"/>
</dbReference>